<feature type="compositionally biased region" description="Low complexity" evidence="1">
    <location>
        <begin position="28"/>
        <end position="42"/>
    </location>
</feature>
<dbReference type="Proteomes" id="UP001257909">
    <property type="component" value="Unassembled WGS sequence"/>
</dbReference>
<keyword evidence="3" id="KW-1185">Reference proteome</keyword>
<comment type="caution">
    <text evidence="2">The sequence shown here is derived from an EMBL/GenBank/DDBJ whole genome shotgun (WGS) entry which is preliminary data.</text>
</comment>
<evidence type="ECO:0000313" key="3">
    <source>
        <dbReference type="Proteomes" id="UP001257909"/>
    </source>
</evidence>
<organism evidence="2 3">
    <name type="scientific">Rheinheimera soli</name>
    <dbReference type="NCBI Taxonomy" id="443616"/>
    <lineage>
        <taxon>Bacteria</taxon>
        <taxon>Pseudomonadati</taxon>
        <taxon>Pseudomonadota</taxon>
        <taxon>Gammaproteobacteria</taxon>
        <taxon>Chromatiales</taxon>
        <taxon>Chromatiaceae</taxon>
        <taxon>Rheinheimera</taxon>
    </lineage>
</organism>
<dbReference type="RefSeq" id="WP_310275702.1">
    <property type="nucleotide sequence ID" value="NZ_JAVDWR010000002.1"/>
</dbReference>
<gene>
    <name evidence="2" type="ORF">J2W69_001277</name>
</gene>
<name>A0ABU1VY22_9GAMM</name>
<dbReference type="EMBL" id="JAVDWR010000002">
    <property type="protein sequence ID" value="MDR7120348.1"/>
    <property type="molecule type" value="Genomic_DNA"/>
</dbReference>
<accession>A0ABU1VY22</accession>
<reference evidence="2 3" key="1">
    <citation type="submission" date="2023-07" db="EMBL/GenBank/DDBJ databases">
        <title>Sorghum-associated microbial communities from plants grown in Nebraska, USA.</title>
        <authorList>
            <person name="Schachtman D."/>
        </authorList>
    </citation>
    <scope>NUCLEOTIDE SEQUENCE [LARGE SCALE GENOMIC DNA]</scope>
    <source>
        <strain evidence="2 3">4138</strain>
    </source>
</reference>
<evidence type="ECO:0000256" key="1">
    <source>
        <dbReference type="SAM" id="MobiDB-lite"/>
    </source>
</evidence>
<proteinExistence type="predicted"/>
<protein>
    <submittedName>
        <fullName evidence="2">Uncharacterized protein</fullName>
    </submittedName>
</protein>
<feature type="region of interest" description="Disordered" evidence="1">
    <location>
        <begin position="21"/>
        <end position="63"/>
    </location>
</feature>
<sequence>MAKQIKKTSLLSEAERQKLLKKAGNKKPITQAQATTAAIPAARSVPRSANRSASREQADNPTGSKAKLWGGIAVLLLSVFIIAPKPQLLEYQSAGLITKSIYMPGWFGKPGSILDTNQRAIVAEDEYSLYLCFEGQSNEQCAKYQLRQQQGLIAAALFWYSSH</sequence>
<evidence type="ECO:0000313" key="2">
    <source>
        <dbReference type="EMBL" id="MDR7120348.1"/>
    </source>
</evidence>